<dbReference type="AlphaFoldDB" id="A0A1X4NIP5"/>
<comment type="caution">
    <text evidence="2">The sequence shown here is derived from an EMBL/GenBank/DDBJ whole genome shotgun (WGS) entry which is preliminary data.</text>
</comment>
<feature type="chain" id="PRO_5012733394" evidence="1">
    <location>
        <begin position="26"/>
        <end position="253"/>
    </location>
</feature>
<evidence type="ECO:0000313" key="3">
    <source>
        <dbReference type="Proteomes" id="UP000193926"/>
    </source>
</evidence>
<dbReference type="Proteomes" id="UP000193926">
    <property type="component" value="Unassembled WGS sequence"/>
</dbReference>
<feature type="signal peptide" evidence="1">
    <location>
        <begin position="1"/>
        <end position="25"/>
    </location>
</feature>
<evidence type="ECO:0000313" key="2">
    <source>
        <dbReference type="EMBL" id="OSQ48939.1"/>
    </source>
</evidence>
<evidence type="ECO:0000256" key="1">
    <source>
        <dbReference type="SAM" id="SignalP"/>
    </source>
</evidence>
<dbReference type="OrthoDB" id="7059801at2"/>
<protein>
    <submittedName>
        <fullName evidence="2">Uncharacterized protein</fullName>
    </submittedName>
</protein>
<dbReference type="RefSeq" id="WP_085638991.1">
    <property type="nucleotide sequence ID" value="NZ_JFKC01000015.1"/>
</dbReference>
<gene>
    <name evidence="2" type="ORF">MGEO_13990</name>
</gene>
<accession>A0A1X4NIP5</accession>
<proteinExistence type="predicted"/>
<dbReference type="EMBL" id="JFKC01000015">
    <property type="protein sequence ID" value="OSQ48939.1"/>
    <property type="molecule type" value="Genomic_DNA"/>
</dbReference>
<keyword evidence="3" id="KW-1185">Reference proteome</keyword>
<reference evidence="2 3" key="1">
    <citation type="submission" date="2014-03" db="EMBL/GenBank/DDBJ databases">
        <title>The draft genome sequence of Marivita geojedonensis KCTC 23882.</title>
        <authorList>
            <person name="Lai Q."/>
            <person name="Shao Z."/>
        </authorList>
    </citation>
    <scope>NUCLEOTIDE SEQUENCE [LARGE SCALE GENOMIC DNA]</scope>
    <source>
        <strain evidence="2 3">DPG-138</strain>
    </source>
</reference>
<organism evidence="2 3">
    <name type="scientific">Marivita geojedonensis</name>
    <dbReference type="NCBI Taxonomy" id="1123756"/>
    <lineage>
        <taxon>Bacteria</taxon>
        <taxon>Pseudomonadati</taxon>
        <taxon>Pseudomonadota</taxon>
        <taxon>Alphaproteobacteria</taxon>
        <taxon>Rhodobacterales</taxon>
        <taxon>Roseobacteraceae</taxon>
        <taxon>Marivita</taxon>
    </lineage>
</organism>
<name>A0A1X4NIP5_9RHOB</name>
<sequence>MLAKSLIRFVLVCASVMVMTIPARAETPVGSNIDSRVLMGLKANSEGVQALMPKGWTSVPFPGGPMKGSNLLFALIDGILELDPEGAPLDPASRRAVVLVGLGKKEDAVRMYVLRILSSAPERNPYGVATAADIERTQTLSGPANGGRSVSDAWRITSPDGGMIEVDLSYTSGKRSWSPGELFPYSAANPDFSRIYRYNQMVDLVVSTALGKPASGDIRLSNSIPELMPVLDGTEEIIAVMDVPVYVREVSLP</sequence>
<keyword evidence="1" id="KW-0732">Signal</keyword>